<evidence type="ECO:0008006" key="3">
    <source>
        <dbReference type="Google" id="ProtNLM"/>
    </source>
</evidence>
<dbReference type="Proteomes" id="UP000319848">
    <property type="component" value="Unassembled WGS sequence"/>
</dbReference>
<sequence>MKKDHLQLIFIIISLLLLSCDSKEGTQHIKNNPSESEVIFFRENDPAGFTSDMKLTLKAEFDECGEWGGHKEEMVIYIKPKKGFHLDYRKFSVNCDSMDAFLNAPIQKLETSKTIKLVDANKISISNYLNRMLKSKINEGFPGHAGNLFSAITSDSTLIISVYDYKKIDIESYNKLQRELGFLPTVIKKND</sequence>
<accession>V6S4C4</accession>
<proteinExistence type="predicted"/>
<evidence type="ECO:0000313" key="1">
    <source>
        <dbReference type="EMBL" id="TWI07387.1"/>
    </source>
</evidence>
<evidence type="ECO:0000313" key="2">
    <source>
        <dbReference type="Proteomes" id="UP000319848"/>
    </source>
</evidence>
<dbReference type="EMBL" id="VLKQ01000026">
    <property type="protein sequence ID" value="TWI07387.1"/>
    <property type="molecule type" value="Genomic_DNA"/>
</dbReference>
<dbReference type="OrthoDB" id="881550at2"/>
<comment type="caution">
    <text evidence="1">The sequence shown here is derived from an EMBL/GenBank/DDBJ whole genome shotgun (WGS) entry which is preliminary data.</text>
</comment>
<dbReference type="AlphaFoldDB" id="V6S4C4"/>
<dbReference type="STRING" id="1341154.FCR2A7T_06920"/>
<dbReference type="PROSITE" id="PS51257">
    <property type="entry name" value="PROKAR_LIPOPROTEIN"/>
    <property type="match status" value="1"/>
</dbReference>
<dbReference type="RefSeq" id="WP_023569865.1">
    <property type="nucleotide sequence ID" value="NZ_AVBI01000005.1"/>
</dbReference>
<organism evidence="1 2">
    <name type="scientific">Flavobacterium cauense R2A-7</name>
    <dbReference type="NCBI Taxonomy" id="1341154"/>
    <lineage>
        <taxon>Bacteria</taxon>
        <taxon>Pseudomonadati</taxon>
        <taxon>Bacteroidota</taxon>
        <taxon>Flavobacteriia</taxon>
        <taxon>Flavobacteriales</taxon>
        <taxon>Flavobacteriaceae</taxon>
        <taxon>Flavobacterium</taxon>
    </lineage>
</organism>
<gene>
    <name evidence="1" type="ORF">IP98_02945</name>
</gene>
<protein>
    <recommendedName>
        <fullName evidence="3">Lipoprotein</fullName>
    </recommendedName>
</protein>
<reference evidence="1 2" key="1">
    <citation type="journal article" date="2015" name="Stand. Genomic Sci.">
        <title>Genomic Encyclopedia of Bacterial and Archaeal Type Strains, Phase III: the genomes of soil and plant-associated and newly described type strains.</title>
        <authorList>
            <person name="Whitman W.B."/>
            <person name="Woyke T."/>
            <person name="Klenk H.P."/>
            <person name="Zhou Y."/>
            <person name="Lilburn T.G."/>
            <person name="Beck B.J."/>
            <person name="De Vos P."/>
            <person name="Vandamme P."/>
            <person name="Eisen J.A."/>
            <person name="Garrity G."/>
            <person name="Hugenholtz P."/>
            <person name="Kyrpides N.C."/>
        </authorList>
    </citation>
    <scope>NUCLEOTIDE SEQUENCE [LARGE SCALE GENOMIC DNA]</scope>
    <source>
        <strain evidence="1 2">CGMCC 1.7270</strain>
    </source>
</reference>
<name>V6S4C4_9FLAO</name>
<keyword evidence="2" id="KW-1185">Reference proteome</keyword>